<dbReference type="CDD" id="cd11296">
    <property type="entry name" value="O-FucT_like"/>
    <property type="match status" value="1"/>
</dbReference>
<sequence length="467" mass="52098">MRSSHSVLVSRLSPVLLRTWTAHRKRQGPLLCALGVLLYVVSHLPVWHIPQRWESSVHASSGTSVEDDPFHPSKFTVQGEPSQMFSRNLKPEHRYITGWINSGWTNDVMTYGNLLYLALLTERIPIIGPFVPSHLSLSAGYLPFSEVFDIPRLARELHTPVLEWSDVKSPESEVGEVMGCWSTWMGWGFGGGNARGGWVPDTFELDVSYTPIPPGAYDVNVDNDPHINFQALLPLAFPAGRAAALTQVSPTPSEGWNTTLPPSDHLLCFDMLYFARLGTSGAEWEEEYAPVWRLVGKHMHWAPPLREKADAYLRAHWSVGDGEEIPPYISVHMRRADFGQYCTGSLSCMPTLAQLHRRVSEVQSQLVSLQGLHISRVLVTSDERNPAWWSEVEGLGYTAINHTALDTEGRFGEWYPSVLDSVFLSLGKGFVGTEGSTMSLLAKRRVEDWGGGVGTWLTWKGVPPEEL</sequence>
<reference evidence="1 2" key="1">
    <citation type="journal article" date="2016" name="Mol. Biol. Evol.">
        <title>Comparative Genomics of Early-Diverging Mushroom-Forming Fungi Provides Insights into the Origins of Lignocellulose Decay Capabilities.</title>
        <authorList>
            <person name="Nagy L.G."/>
            <person name="Riley R."/>
            <person name="Tritt A."/>
            <person name="Adam C."/>
            <person name="Daum C."/>
            <person name="Floudas D."/>
            <person name="Sun H."/>
            <person name="Yadav J.S."/>
            <person name="Pangilinan J."/>
            <person name="Larsson K.H."/>
            <person name="Matsuura K."/>
            <person name="Barry K."/>
            <person name="Labutti K."/>
            <person name="Kuo R."/>
            <person name="Ohm R.A."/>
            <person name="Bhattacharya S.S."/>
            <person name="Shirouzu T."/>
            <person name="Yoshinaga Y."/>
            <person name="Martin F.M."/>
            <person name="Grigoriev I.V."/>
            <person name="Hibbett D.S."/>
        </authorList>
    </citation>
    <scope>NUCLEOTIDE SEQUENCE [LARGE SCALE GENOMIC DNA]</scope>
    <source>
        <strain evidence="1 2">TUFC12733</strain>
    </source>
</reference>
<organism evidence="1 2">
    <name type="scientific">Calocera viscosa (strain TUFC12733)</name>
    <dbReference type="NCBI Taxonomy" id="1330018"/>
    <lineage>
        <taxon>Eukaryota</taxon>
        <taxon>Fungi</taxon>
        <taxon>Dikarya</taxon>
        <taxon>Basidiomycota</taxon>
        <taxon>Agaricomycotina</taxon>
        <taxon>Dacrymycetes</taxon>
        <taxon>Dacrymycetales</taxon>
        <taxon>Dacrymycetaceae</taxon>
        <taxon>Calocera</taxon>
    </lineage>
</organism>
<evidence type="ECO:0000313" key="2">
    <source>
        <dbReference type="Proteomes" id="UP000076738"/>
    </source>
</evidence>
<evidence type="ECO:0000313" key="1">
    <source>
        <dbReference type="EMBL" id="KZO90789.1"/>
    </source>
</evidence>
<protein>
    <submittedName>
        <fullName evidence="1">Uncharacterized protein</fullName>
    </submittedName>
</protein>
<dbReference type="Proteomes" id="UP000076738">
    <property type="component" value="Unassembled WGS sequence"/>
</dbReference>
<dbReference type="Gene3D" id="3.40.50.11350">
    <property type="match status" value="1"/>
</dbReference>
<dbReference type="STRING" id="1330018.A0A167GQ34"/>
<gene>
    <name evidence="1" type="ORF">CALVIDRAFT_374962</name>
</gene>
<accession>A0A167GQ34</accession>
<dbReference type="EMBL" id="KV417334">
    <property type="protein sequence ID" value="KZO90789.1"/>
    <property type="molecule type" value="Genomic_DNA"/>
</dbReference>
<keyword evidence="2" id="KW-1185">Reference proteome</keyword>
<dbReference type="AlphaFoldDB" id="A0A167GQ34"/>
<proteinExistence type="predicted"/>
<dbReference type="OrthoDB" id="423313at2759"/>
<name>A0A167GQ34_CALVF</name>